<comment type="caution">
    <text evidence="1">The sequence shown here is derived from an EMBL/GenBank/DDBJ whole genome shotgun (WGS) entry which is preliminary data.</text>
</comment>
<dbReference type="RefSeq" id="WP_219544195.1">
    <property type="nucleotide sequence ID" value="NZ_JAHKRN010000007.1"/>
</dbReference>
<sequence>MSGGEDKSRREEILECLTEFPDGATVDEVSTFFDHARTLDYFRYRLNRLAKEGVVVKIAPTQRKAFQGDYERGLVRRVKYRLAAAASGAPDGACDIAR</sequence>
<dbReference type="EMBL" id="JBHSNW010000007">
    <property type="protein sequence ID" value="MFC5816838.1"/>
    <property type="molecule type" value="Genomic_DNA"/>
</dbReference>
<protein>
    <recommendedName>
        <fullName evidence="3">ArsR family transcriptional regulator</fullName>
    </recommendedName>
</protein>
<evidence type="ECO:0000313" key="2">
    <source>
        <dbReference type="Proteomes" id="UP001596096"/>
    </source>
</evidence>
<accession>A0ABW1BU81</accession>
<keyword evidence="2" id="KW-1185">Reference proteome</keyword>
<dbReference type="Proteomes" id="UP001596096">
    <property type="component" value="Unassembled WGS sequence"/>
</dbReference>
<evidence type="ECO:0000313" key="1">
    <source>
        <dbReference type="EMBL" id="MFC5816838.1"/>
    </source>
</evidence>
<name>A0ABW1BU81_9ACTN</name>
<reference evidence="2" key="1">
    <citation type="journal article" date="2019" name="Int. J. Syst. Evol. Microbiol.">
        <title>The Global Catalogue of Microorganisms (GCM) 10K type strain sequencing project: providing services to taxonomists for standard genome sequencing and annotation.</title>
        <authorList>
            <consortium name="The Broad Institute Genomics Platform"/>
            <consortium name="The Broad Institute Genome Sequencing Center for Infectious Disease"/>
            <person name="Wu L."/>
            <person name="Ma J."/>
        </authorList>
    </citation>
    <scope>NUCLEOTIDE SEQUENCE [LARGE SCALE GENOMIC DNA]</scope>
    <source>
        <strain evidence="2">CGMCC 4.7106</strain>
    </source>
</reference>
<organism evidence="1 2">
    <name type="scientific">Nonomuraea harbinensis</name>
    <dbReference type="NCBI Taxonomy" id="1286938"/>
    <lineage>
        <taxon>Bacteria</taxon>
        <taxon>Bacillati</taxon>
        <taxon>Actinomycetota</taxon>
        <taxon>Actinomycetes</taxon>
        <taxon>Streptosporangiales</taxon>
        <taxon>Streptosporangiaceae</taxon>
        <taxon>Nonomuraea</taxon>
    </lineage>
</organism>
<gene>
    <name evidence="1" type="ORF">ACFPUY_17215</name>
</gene>
<evidence type="ECO:0008006" key="3">
    <source>
        <dbReference type="Google" id="ProtNLM"/>
    </source>
</evidence>
<proteinExistence type="predicted"/>